<name>A0A0D6NKT5_9PROT</name>
<organism evidence="1 2">
    <name type="scientific">Acetobacter orientalis</name>
    <dbReference type="NCBI Taxonomy" id="146474"/>
    <lineage>
        <taxon>Bacteria</taxon>
        <taxon>Pseudomonadati</taxon>
        <taxon>Pseudomonadota</taxon>
        <taxon>Alphaproteobacteria</taxon>
        <taxon>Acetobacterales</taxon>
        <taxon>Acetobacteraceae</taxon>
        <taxon>Acetobacter</taxon>
    </lineage>
</organism>
<proteinExistence type="predicted"/>
<gene>
    <name evidence="1" type="ORF">Abor_014_146</name>
</gene>
<reference evidence="1 2" key="1">
    <citation type="submission" date="2012-11" db="EMBL/GenBank/DDBJ databases">
        <title>Whole genome sequence of Acetobacter orientalis 21F-2.</title>
        <authorList>
            <person name="Azuma Y."/>
            <person name="Higashiura N."/>
            <person name="Hirakawa H."/>
            <person name="Matsushita K."/>
        </authorList>
    </citation>
    <scope>NUCLEOTIDE SEQUENCE [LARGE SCALE GENOMIC DNA]</scope>
    <source>
        <strain evidence="1 2">21F-2</strain>
    </source>
</reference>
<sequence>MSHFAPSVRPARQNSAFLPRFKMFDIDDIISRDDADELADFMSSAVCSYSMSNDKQQAIVRFRNHVIEISAYSAPAIKIDGVDLDVASNSAITNLLLSQMPSDQPAQSA</sequence>
<dbReference type="AlphaFoldDB" id="A0A0D6NKT5"/>
<dbReference type="STRING" id="1231341.Abor_014_146"/>
<dbReference type="EMBL" id="BAMX01000014">
    <property type="protein sequence ID" value="GAN65981.1"/>
    <property type="molecule type" value="Genomic_DNA"/>
</dbReference>
<dbReference type="GeneID" id="76204136"/>
<dbReference type="RefSeq" id="WP_048841012.1">
    <property type="nucleotide sequence ID" value="NZ_BAMX01000014.1"/>
</dbReference>
<dbReference type="Proteomes" id="UP000032670">
    <property type="component" value="Unassembled WGS sequence"/>
</dbReference>
<comment type="caution">
    <text evidence="1">The sequence shown here is derived from an EMBL/GenBank/DDBJ whole genome shotgun (WGS) entry which is preliminary data.</text>
</comment>
<accession>A0A6N3SS94</accession>
<protein>
    <submittedName>
        <fullName evidence="1">Uncharacterized protein</fullName>
    </submittedName>
</protein>
<keyword evidence="2" id="KW-1185">Reference proteome</keyword>
<accession>A0A0D6NKT5</accession>
<evidence type="ECO:0000313" key="2">
    <source>
        <dbReference type="Proteomes" id="UP000032670"/>
    </source>
</evidence>
<evidence type="ECO:0000313" key="1">
    <source>
        <dbReference type="EMBL" id="GAN65981.1"/>
    </source>
</evidence>